<dbReference type="GO" id="GO:0005319">
    <property type="term" value="F:lipid transporter activity"/>
    <property type="evidence" value="ECO:0007669"/>
    <property type="project" value="InterPro"/>
</dbReference>
<dbReference type="Pfam" id="PF01347">
    <property type="entry name" value="Vitellogenin_N"/>
    <property type="match status" value="1"/>
</dbReference>
<dbReference type="SMART" id="SM01169">
    <property type="entry name" value="DUF1943"/>
    <property type="match status" value="1"/>
</dbReference>
<dbReference type="PANTHER" id="PTHR23345:SF15">
    <property type="entry name" value="VITELLOGENIN 1-RELATED"/>
    <property type="match status" value="1"/>
</dbReference>
<accession>A0A125RTZ3</accession>
<dbReference type="Gene3D" id="1.25.10.20">
    <property type="entry name" value="Vitellinogen, superhelical"/>
    <property type="match status" value="1"/>
</dbReference>
<evidence type="ECO:0000256" key="4">
    <source>
        <dbReference type="ARBA" id="ARBA00023180"/>
    </source>
</evidence>
<dbReference type="InterPro" id="IPR015255">
    <property type="entry name" value="Vitellinogen_open_b-sht"/>
</dbReference>
<dbReference type="PROSITE" id="PS51233">
    <property type="entry name" value="VWFD"/>
    <property type="match status" value="1"/>
</dbReference>
<evidence type="ECO:0000256" key="1">
    <source>
        <dbReference type="ARBA" id="ARBA00022729"/>
    </source>
</evidence>
<dbReference type="PANTHER" id="PTHR23345">
    <property type="entry name" value="VITELLOGENIN-RELATED"/>
    <property type="match status" value="1"/>
</dbReference>
<dbReference type="Gene3D" id="2.30.230.10">
    <property type="entry name" value="Lipovitellin, beta-sheet shell regions, chain A"/>
    <property type="match status" value="1"/>
</dbReference>
<feature type="domain" description="Vitellogenin" evidence="8">
    <location>
        <begin position="32"/>
        <end position="811"/>
    </location>
</feature>
<dbReference type="Pfam" id="PF00094">
    <property type="entry name" value="VWD"/>
    <property type="match status" value="1"/>
</dbReference>
<dbReference type="InterPro" id="IPR050733">
    <property type="entry name" value="Vitellogenin/Apolipophorin"/>
</dbReference>
<dbReference type="SMART" id="SM00638">
    <property type="entry name" value="LPD_N"/>
    <property type="match status" value="1"/>
</dbReference>
<keyword evidence="1 7" id="KW-0732">Signal</keyword>
<dbReference type="SMART" id="SM00216">
    <property type="entry name" value="VWD"/>
    <property type="match status" value="1"/>
</dbReference>
<keyword evidence="4" id="KW-0325">Glycoprotein</keyword>
<keyword evidence="3" id="KW-1015">Disulfide bond</keyword>
<dbReference type="InterPro" id="IPR011030">
    <property type="entry name" value="Lipovitellin_superhlx_dom"/>
</dbReference>
<dbReference type="Gene3D" id="2.20.80.10">
    <property type="entry name" value="Lipovitellin-phosvitin complex, chain A, domain 4"/>
    <property type="match status" value="1"/>
</dbReference>
<dbReference type="InterPro" id="IPR001747">
    <property type="entry name" value="Vitellogenin_N"/>
</dbReference>
<dbReference type="InterPro" id="IPR015816">
    <property type="entry name" value="Vitellinogen_b-sht_N"/>
</dbReference>
<organism evidence="10">
    <name type="scientific">Chilo suppressalis</name>
    <name type="common">Asiatic rice borer moth</name>
    <dbReference type="NCBI Taxonomy" id="168631"/>
    <lineage>
        <taxon>Eukaryota</taxon>
        <taxon>Metazoa</taxon>
        <taxon>Ecdysozoa</taxon>
        <taxon>Arthropoda</taxon>
        <taxon>Hexapoda</taxon>
        <taxon>Insecta</taxon>
        <taxon>Pterygota</taxon>
        <taxon>Neoptera</taxon>
        <taxon>Endopterygota</taxon>
        <taxon>Lepidoptera</taxon>
        <taxon>Glossata</taxon>
        <taxon>Ditrysia</taxon>
        <taxon>Pyraloidea</taxon>
        <taxon>Crambidae</taxon>
        <taxon>Crambinae</taxon>
        <taxon>Chilo</taxon>
    </lineage>
</organism>
<dbReference type="Pfam" id="PF09172">
    <property type="entry name" value="Vit_open_b-sht"/>
    <property type="match status" value="1"/>
</dbReference>
<feature type="domain" description="VWFD" evidence="9">
    <location>
        <begin position="1458"/>
        <end position="1647"/>
    </location>
</feature>
<feature type="compositionally biased region" description="Low complexity" evidence="6">
    <location>
        <begin position="334"/>
        <end position="346"/>
    </location>
</feature>
<dbReference type="FunFam" id="1.25.10.20:FF:000003">
    <property type="entry name" value="Vitellogenin C"/>
    <property type="match status" value="1"/>
</dbReference>
<gene>
    <name evidence="10" type="primary">Vg</name>
</gene>
<proteinExistence type="evidence at transcript level"/>
<evidence type="ECO:0000256" key="6">
    <source>
        <dbReference type="SAM" id="MobiDB-lite"/>
    </source>
</evidence>
<feature type="chain" id="PRO_5012317091" evidence="7">
    <location>
        <begin position="16"/>
        <end position="1790"/>
    </location>
</feature>
<dbReference type="SUPFAM" id="SSF56968">
    <property type="entry name" value="Lipovitellin-phosvitin complex, beta-sheet shell regions"/>
    <property type="match status" value="2"/>
</dbReference>
<dbReference type="InterPro" id="IPR015819">
    <property type="entry name" value="Lipid_transp_b-sht_shell"/>
</dbReference>
<sequence length="1790" mass="204634">MKILVLAALIAAVASNQFSESFVAESQPQSPWQVGKLYRYEVDSFTLARLPESASTGFAFKAHFIIRVPAPGRLLARLEKPTHALVHQELPYDRQLTKDLKYEPLDKLEHPFEIAVEGGRVSTLTLPTSLPLPEENLLKGLIGALQLDLSTHRHVRKSYDGYEKETHQGSFKKMETDVTGDCETLYNVYPAVPEWRRELPKLAGEEEPIMISKTKNYGHCHHRVAYHFGVPKGSEWTGTAHKKEEEEFIQRATVTRMLAGKQGPIYKSETTSTVHINPQLYGKEKAEVVSYVKLYLTSFEADNEAQWVVGNPENKRVVNNLLYSMSQKKQVMISESSSSSESSESIEFSKTIADEEMTTGNRVRRFAKTPKIVAINKVIVKRNDKDSSLSSSSSDASLTFENDYFPLENEPVSADMYIIPQDSPDNKQNPQAVQRLLQDLAQQLQNPNNMPKTDFLSKFNILVRVLASMSYEQLSASSRSLEVTKSSNNLIKADMWMIYRDAMTQVGNTPAFEQIKAWILNKKIQEEEAAEVVASLVKTIRYPTKEIMLQFFKLAISDEVREQLYLNTTALISSTRFINMGQVDNETAHSFYPTHMYGRLSRRHDIFVIEEVIPYLSQALKEAIERGDSSKALVYIKAIGNLGHRNILDVFAPYLEGKIHVTTYLRVQMVQNLRVLAHERDSYVRAVLFSILKNIAEPYEVRVAAIENIFMARPTSAMMQAMAQMTHNDPSVQIRALLKSCILTAADLKHPRNMDLARTAQSAKWMVTKQEYGQQYSNKYLNDYEDRHHELGFMTALSYTGSEDSFWPKSLKYSFKSKVDGWNQESTISASVSDVQQLMNAFQREMDRMVRKQPKSESDHMYSAEKVAEMLNIKRNPKTPLEASILIDVMGQERFFSYSESELEQMPAIIAKYMANLAKGSEKHYTKVLNQAQVSIMFPVSTGMPFIYKYKEPMVMHTYGKIKGQVNPSVKENEDIANIMKEVHFTFAKNIVGSVGFMDTLANKIVSVGVDSKFQIYLPLKLQLQAKSGEMKIIVDSLRPDQETNVLHYSVWPYSTCQNRDALVTVAQDTNTKVVDRSKKVVSIDSKFGQTVGNIFQIQGYSYSSDYKNIGNLLKSRDILMNIVHLIRQRDVALTHFNLKHLGKQSQNKRVVLTVAYDSYYNLAVASTIEQPLVAIHTEDVVPNSRDRRLQMATRVSAEFKTAWARVIDVSATFEGQRKHSYVITAAIGDSLVDSKIQYVFFAGKNSDQAGKSADQIKAVGTVLKPVSRPFNFVEAIKNEMKMKLGFDIKYGHGGNGMVKIDGFLERSKKYTEELLKHPLAKQCMQQVKKNNLYQHACHQMLVKAHTPDYLKTSVVYKEVSPVFRNMTYKAFRIIDSLGFWFTDVNPMKTTPDGKLEIESQLWYPDNTMSLALSTRLGEVHLNDVPMPKFVGSWLAVNPPFKSTDCVLNEFTRDQYLPYCTVDSNKIRTFSNRSYEYSLTRSWHVVMQHDAMVRGGNDKLVVLARRPQEKKLELYISYKTRQGQDLELEVQPNTQGKHIIKVHTNAKTVFGEDFVLYRDEVNRVNVLEYHTLPDNVLIINILENHHRLMYDGSRLVVLTSEHRNRNNGICGRMTGDMRDDYLTPTGLVDRPEHFGASFALKEQDGDPKTLELHAQAHQVSYPMKHQYTTILPWDIEWRNWEKLQKPSMQGNVYKTRNWQKKGGQCQMHQQVQYFEDHGEICITLTPLPTCPSNCRSDRYTIQVTQVVCRSKFDKEFREYKEQIRQGQSPRISDVPEQLPRQYKVPTTCKV</sequence>
<comment type="caution">
    <text evidence="5">Lacks conserved residue(s) required for the propagation of feature annotation.</text>
</comment>
<protein>
    <submittedName>
        <fullName evidence="10">Vitellogenin</fullName>
    </submittedName>
</protein>
<reference evidence="10" key="1">
    <citation type="submission" date="2015-09" db="EMBL/GenBank/DDBJ databases">
        <title>Sublethal effects of chlorantraniliprole on development, reproduction, and vitellogenin gene (CsVg) expression in the rice stem borer, Chilo suppressalis.</title>
        <authorList>
            <person name="Huang L."/>
            <person name="Lu M."/>
            <person name="Han G."/>
            <person name="Du Y."/>
            <person name="Wang J."/>
        </authorList>
    </citation>
    <scope>NUCLEOTIDE SEQUENCE</scope>
</reference>
<dbReference type="EMBL" id="KT724958">
    <property type="protein sequence ID" value="AMD78107.1"/>
    <property type="molecule type" value="mRNA"/>
</dbReference>
<evidence type="ECO:0000313" key="10">
    <source>
        <dbReference type="EMBL" id="AMD78107.1"/>
    </source>
</evidence>
<evidence type="ECO:0000259" key="9">
    <source>
        <dbReference type="PROSITE" id="PS51233"/>
    </source>
</evidence>
<dbReference type="PROSITE" id="PS51211">
    <property type="entry name" value="VITELLOGENIN"/>
    <property type="match status" value="1"/>
</dbReference>
<dbReference type="InterPro" id="IPR001846">
    <property type="entry name" value="VWF_type-D"/>
</dbReference>
<name>A0A125RTZ3_CHISP</name>
<keyword evidence="2" id="KW-0758">Storage protein</keyword>
<dbReference type="SUPFAM" id="SSF48431">
    <property type="entry name" value="Lipovitellin-phosvitin complex, superhelical domain"/>
    <property type="match status" value="1"/>
</dbReference>
<dbReference type="OrthoDB" id="160294at2759"/>
<evidence type="ECO:0000256" key="2">
    <source>
        <dbReference type="ARBA" id="ARBA00022761"/>
    </source>
</evidence>
<evidence type="ECO:0000256" key="5">
    <source>
        <dbReference type="PROSITE-ProRule" id="PRU00557"/>
    </source>
</evidence>
<evidence type="ECO:0000256" key="7">
    <source>
        <dbReference type="SAM" id="SignalP"/>
    </source>
</evidence>
<feature type="signal peptide" evidence="7">
    <location>
        <begin position="1"/>
        <end position="15"/>
    </location>
</feature>
<evidence type="ECO:0000259" key="8">
    <source>
        <dbReference type="PROSITE" id="PS51211"/>
    </source>
</evidence>
<feature type="region of interest" description="Disordered" evidence="6">
    <location>
        <begin position="334"/>
        <end position="353"/>
    </location>
</feature>
<evidence type="ECO:0000256" key="3">
    <source>
        <dbReference type="ARBA" id="ARBA00023157"/>
    </source>
</evidence>
<dbReference type="GO" id="GO:0045735">
    <property type="term" value="F:nutrient reservoir activity"/>
    <property type="evidence" value="ECO:0007669"/>
    <property type="project" value="UniProtKB-KW"/>
</dbReference>